<keyword evidence="5" id="KW-0648">Protein biosynthesis</keyword>
<evidence type="ECO:0000256" key="5">
    <source>
        <dbReference type="ARBA" id="ARBA00022917"/>
    </source>
</evidence>
<gene>
    <name evidence="7" type="ORF">MSIBF_A3110003</name>
</gene>
<evidence type="ECO:0000256" key="3">
    <source>
        <dbReference type="ARBA" id="ARBA00017600"/>
    </source>
</evidence>
<evidence type="ECO:0000259" key="6">
    <source>
        <dbReference type="SMART" id="SM00888"/>
    </source>
</evidence>
<protein>
    <recommendedName>
        <fullName evidence="3">Elongation factor 1-beta</fullName>
    </recommendedName>
</protein>
<dbReference type="InterPro" id="IPR014717">
    <property type="entry name" value="Transl_elong_EF1B/ribsomal_bS6"/>
</dbReference>
<dbReference type="EMBL" id="CCXY01000237">
    <property type="protein sequence ID" value="CEG13025.1"/>
    <property type="molecule type" value="Genomic_DNA"/>
</dbReference>
<dbReference type="InterPro" id="IPR004542">
    <property type="entry name" value="Transl_elong_EF1B_B_arc"/>
</dbReference>
<dbReference type="GO" id="GO:0003746">
    <property type="term" value="F:translation elongation factor activity"/>
    <property type="evidence" value="ECO:0007669"/>
    <property type="project" value="UniProtKB-KW"/>
</dbReference>
<dbReference type="PANTHER" id="PTHR39647:SF1">
    <property type="entry name" value="ELONGATION FACTOR 1-BETA"/>
    <property type="match status" value="1"/>
</dbReference>
<reference evidence="7" key="1">
    <citation type="submission" date="2014-09" db="EMBL/GenBank/DDBJ databases">
        <authorList>
            <person name="Probst J Alexander"/>
        </authorList>
    </citation>
    <scope>NUCLEOTIDE SEQUENCE</scope>
</reference>
<dbReference type="PANTHER" id="PTHR39647">
    <property type="entry name" value="ELONGATION FACTOR 1-BETA"/>
    <property type="match status" value="1"/>
</dbReference>
<dbReference type="NCBIfam" id="NF001670">
    <property type="entry name" value="PRK00435.1"/>
    <property type="match status" value="1"/>
</dbReference>
<feature type="domain" description="Translation elongation factor EF1B beta/delta subunit guanine nucleotide exchange" evidence="6">
    <location>
        <begin position="9"/>
        <end position="96"/>
    </location>
</feature>
<comment type="function">
    <text evidence="1">Promotes the exchange of GDP for GTP in EF-1-alpha/GDP, thus allowing the regeneration of EF-1-alpha/GTP that could then be used to form the ternary complex EF-1-alpha/GTP/AAtRNA.</text>
</comment>
<organism evidence="7">
    <name type="scientific">groundwater metagenome</name>
    <dbReference type="NCBI Taxonomy" id="717931"/>
    <lineage>
        <taxon>unclassified sequences</taxon>
        <taxon>metagenomes</taxon>
        <taxon>ecological metagenomes</taxon>
    </lineage>
</organism>
<evidence type="ECO:0000256" key="4">
    <source>
        <dbReference type="ARBA" id="ARBA00022768"/>
    </source>
</evidence>
<evidence type="ECO:0000256" key="2">
    <source>
        <dbReference type="ARBA" id="ARBA00007411"/>
    </source>
</evidence>
<dbReference type="Gene3D" id="3.30.70.60">
    <property type="match status" value="1"/>
</dbReference>
<dbReference type="InterPro" id="IPR014038">
    <property type="entry name" value="EF1B_bsu/dsu_GNE"/>
</dbReference>
<evidence type="ECO:0000256" key="1">
    <source>
        <dbReference type="ARBA" id="ARBA00003815"/>
    </source>
</evidence>
<name>A0A098EDC1_9ZZZZ</name>
<dbReference type="InterPro" id="IPR036219">
    <property type="entry name" value="eEF-1beta-like_sf"/>
</dbReference>
<dbReference type="AlphaFoldDB" id="A0A098EDC1"/>
<evidence type="ECO:0000313" key="7">
    <source>
        <dbReference type="EMBL" id="CEG13025.1"/>
    </source>
</evidence>
<sequence length="99" mass="11140">MGKEIKKFNMVAKLRIMPKGIEVDLKKVENEIKEILSKCETSKFHSAEVQPIAFGLKSLEVAILITEAKSELESIEDKISKLPDVENVTEIDINLLSEI</sequence>
<dbReference type="SMART" id="SM00888">
    <property type="entry name" value="EF1_GNE"/>
    <property type="match status" value="1"/>
</dbReference>
<keyword evidence="4 7" id="KW-0251">Elongation factor</keyword>
<dbReference type="NCBIfam" id="TIGR00489">
    <property type="entry name" value="aEF-1_beta"/>
    <property type="match status" value="1"/>
</dbReference>
<dbReference type="SUPFAM" id="SSF54984">
    <property type="entry name" value="eEF-1beta-like"/>
    <property type="match status" value="1"/>
</dbReference>
<proteinExistence type="inferred from homology"/>
<comment type="similarity">
    <text evidence="2">Belongs to the EF-1-beta/EF-1-delta family.</text>
</comment>
<dbReference type="Pfam" id="PF00736">
    <property type="entry name" value="EF1_GNE"/>
    <property type="match status" value="1"/>
</dbReference>
<accession>A0A098EDC1</accession>